<evidence type="ECO:0000256" key="3">
    <source>
        <dbReference type="ARBA" id="ARBA00022801"/>
    </source>
</evidence>
<gene>
    <name evidence="8" type="ORF">J2Z65_002452</name>
</gene>
<dbReference type="Pfam" id="PF16499">
    <property type="entry name" value="Melibiase_2"/>
    <property type="match status" value="1"/>
</dbReference>
<sequence>MLALEMENLLKRIAVFLFIACFLFMSNIVPPQPAHALENGLGRTPMMAWSSWNAFRVKINEQLIKEETDALVNSGMKAAGYTNINIDDGFFGGRDANGFVQPNSRFPNGMKAVADYIHSKGLKAGIYTDAGRNTCGYYWDKADDLSQPGDGSYDHRQQDFDMFIKTWGYDFIKVDWCGADKMGLNPQTEYTKIRDHILATGIPVMYEVCNWRFPGAWVTDVGNQWRVSGDIAPKFSSIMDIVDLNADLAQYAGPGHFNHMDMLQVGNGMSYEEDKTHFSMWSIMASPLIAGNDLRTMSQQTKDILTNTEVIAIDQDPAGIQGTRMIDNGDQEVWVKPLGSANSGEKAVGLLNRGDTAVNMSVNWDNIGLDTNVTVRDLWAHQDKGIIANSYHVNVPAHGIVLLKVKGTPIPPTPIFVTKFEAESSANTLSGAVRIGSESSASNGKKVGWIGNGAANTITFNKVIAPIAGDYTVNIRYYSGEVRAVKISVNGGAAETINFAAAGNWTTGQTKAVTLRLNAGENTIKFSNDTAYAPDIDYIEYVPPKLVSVTAPVNVTGLANGTARTASALGLPETVELVTDVGKGNANVLWNVDGTGYIPEVKTEQTFTVNGTVSLPLGVANPNNAALTTDINVTVNAASSAPQSTLTGLKQVNSGQTFDVKLGLSNIWQSGYQTVYAQDATLLYDPTILKFESVASLKEGFQVIDQKETAPGQVRIVAAGVGANVPAQGDVLVLRFAAKSVAQATNTTITVDHVVIANGQGNELQVGEASQAVQISSISVDKSLLNASIDSAQAKYDAAVEGDGDGLYAAGSKSQFKSAIDAARATANNGNALQQQVDSAKAALDAAVQVFDAKRISADINGQGGVTVGDLAIVAAAFGKVQDQVGWNEKADVNHDGKVDVVDLAVVAKAILQ</sequence>
<evidence type="ECO:0000259" key="7">
    <source>
        <dbReference type="PROSITE" id="PS51766"/>
    </source>
</evidence>
<dbReference type="Gene3D" id="1.10.1330.10">
    <property type="entry name" value="Dockerin domain"/>
    <property type="match status" value="1"/>
</dbReference>
<dbReference type="InterPro" id="IPR036439">
    <property type="entry name" value="Dockerin_dom_sf"/>
</dbReference>
<comment type="catalytic activity">
    <reaction evidence="5">
        <text>Hydrolysis of terminal, non-reducing alpha-D-galactose residues in alpha-D-galactosides, including galactose oligosaccharides, galactomannans and galactolipids.</text>
        <dbReference type="EC" id="3.2.1.22"/>
    </reaction>
</comment>
<reference evidence="8 9" key="1">
    <citation type="submission" date="2021-03" db="EMBL/GenBank/DDBJ databases">
        <title>Genomic Encyclopedia of Type Strains, Phase IV (KMG-IV): sequencing the most valuable type-strain genomes for metagenomic binning, comparative biology and taxonomic classification.</title>
        <authorList>
            <person name="Goeker M."/>
        </authorList>
    </citation>
    <scope>NUCLEOTIDE SEQUENCE [LARGE SCALE GENOMIC DNA]</scope>
    <source>
        <strain evidence="8 9">DSM 24950</strain>
    </source>
</reference>
<dbReference type="RefSeq" id="WP_167066162.1">
    <property type="nucleotide sequence ID" value="NZ_JAAOZR010000045.1"/>
</dbReference>
<name>A0ABS4HY24_9BACL</name>
<evidence type="ECO:0000256" key="5">
    <source>
        <dbReference type="RuleBase" id="RU361168"/>
    </source>
</evidence>
<keyword evidence="9" id="KW-1185">Reference proteome</keyword>
<dbReference type="Gene3D" id="2.60.40.1180">
    <property type="entry name" value="Golgi alpha-mannosidase II"/>
    <property type="match status" value="1"/>
</dbReference>
<dbReference type="Gene3D" id="3.20.20.70">
    <property type="entry name" value="Aldolase class I"/>
    <property type="match status" value="1"/>
</dbReference>
<dbReference type="SUPFAM" id="SSF51011">
    <property type="entry name" value="Glycosyl hydrolase domain"/>
    <property type="match status" value="1"/>
</dbReference>
<keyword evidence="2" id="KW-0732">Signal</keyword>
<keyword evidence="4 5" id="KW-0326">Glycosidase</keyword>
<dbReference type="SUPFAM" id="SSF63446">
    <property type="entry name" value="Type I dockerin domain"/>
    <property type="match status" value="1"/>
</dbReference>
<dbReference type="SUPFAM" id="SSF49384">
    <property type="entry name" value="Carbohydrate-binding domain"/>
    <property type="match status" value="1"/>
</dbReference>
<dbReference type="Gene3D" id="2.60.120.260">
    <property type="entry name" value="Galactose-binding domain-like"/>
    <property type="match status" value="1"/>
</dbReference>
<dbReference type="Gene3D" id="2.60.40.680">
    <property type="match status" value="1"/>
</dbReference>
<comment type="similarity">
    <text evidence="1 5">Belongs to the glycosyl hydrolase 27 family.</text>
</comment>
<dbReference type="EC" id="3.2.1.22" evidence="5"/>
<dbReference type="InterPro" id="IPR041233">
    <property type="entry name" value="Melibiase_C"/>
</dbReference>
<feature type="domain" description="Dockerin" evidence="7">
    <location>
        <begin position="853"/>
        <end position="913"/>
    </location>
</feature>
<dbReference type="InterPro" id="IPR008979">
    <property type="entry name" value="Galactose-bd-like_sf"/>
</dbReference>
<comment type="caution">
    <text evidence="8">The sequence shown here is derived from an EMBL/GenBank/DDBJ whole genome shotgun (WGS) entry which is preliminary data.</text>
</comment>
<evidence type="ECO:0000256" key="1">
    <source>
        <dbReference type="ARBA" id="ARBA00009743"/>
    </source>
</evidence>
<dbReference type="EMBL" id="JAGGKV010000005">
    <property type="protein sequence ID" value="MBP1963236.1"/>
    <property type="molecule type" value="Genomic_DNA"/>
</dbReference>
<dbReference type="SUPFAM" id="SSF51445">
    <property type="entry name" value="(Trans)glycosidases"/>
    <property type="match status" value="1"/>
</dbReference>
<evidence type="ECO:0000256" key="4">
    <source>
        <dbReference type="ARBA" id="ARBA00023295"/>
    </source>
</evidence>
<dbReference type="InterPro" id="IPR002241">
    <property type="entry name" value="Glyco_hydro_27"/>
</dbReference>
<organism evidence="8 9">
    <name type="scientific">Paenibacillus aceris</name>
    <dbReference type="NCBI Taxonomy" id="869555"/>
    <lineage>
        <taxon>Bacteria</taxon>
        <taxon>Bacillati</taxon>
        <taxon>Bacillota</taxon>
        <taxon>Bacilli</taxon>
        <taxon>Bacillales</taxon>
        <taxon>Paenibacillaceae</taxon>
        <taxon>Paenibacillus</taxon>
    </lineage>
</organism>
<dbReference type="PROSITE" id="PS51766">
    <property type="entry name" value="DOCKERIN"/>
    <property type="match status" value="1"/>
</dbReference>
<dbReference type="InterPro" id="IPR016134">
    <property type="entry name" value="Dockerin_dom"/>
</dbReference>
<keyword evidence="5" id="KW-1015">Disulfide bond</keyword>
<feature type="domain" description="CBM6" evidence="6">
    <location>
        <begin position="418"/>
        <end position="542"/>
    </location>
</feature>
<dbReference type="CDD" id="cd04081">
    <property type="entry name" value="CBM35_galactosidase-like"/>
    <property type="match status" value="1"/>
</dbReference>
<dbReference type="PROSITE" id="PS51175">
    <property type="entry name" value="CBM6"/>
    <property type="match status" value="1"/>
</dbReference>
<dbReference type="Gene3D" id="1.20.1270.90">
    <property type="entry name" value="AF1782-like"/>
    <property type="match status" value="1"/>
</dbReference>
<dbReference type="InterPro" id="IPR013780">
    <property type="entry name" value="Glyco_hydro_b"/>
</dbReference>
<dbReference type="CDD" id="cd08547">
    <property type="entry name" value="Type_II_cohesin"/>
    <property type="match status" value="1"/>
</dbReference>
<dbReference type="PROSITE" id="PS00018">
    <property type="entry name" value="EF_HAND_1"/>
    <property type="match status" value="1"/>
</dbReference>
<dbReference type="InterPro" id="IPR008965">
    <property type="entry name" value="CBM2/CBM3_carb-bd_dom_sf"/>
</dbReference>
<proteinExistence type="inferred from homology"/>
<dbReference type="InterPro" id="IPR018247">
    <property type="entry name" value="EF_Hand_1_Ca_BS"/>
</dbReference>
<dbReference type="PANTHER" id="PTHR11452:SF75">
    <property type="entry name" value="ALPHA-GALACTOSIDASE MEL1"/>
    <property type="match status" value="1"/>
</dbReference>
<evidence type="ECO:0000259" key="6">
    <source>
        <dbReference type="PROSITE" id="PS51175"/>
    </source>
</evidence>
<dbReference type="PANTHER" id="PTHR11452">
    <property type="entry name" value="ALPHA-GALACTOSIDASE/ALPHA-N-ACETYLGALACTOSAMINIDASE"/>
    <property type="match status" value="1"/>
</dbReference>
<dbReference type="Proteomes" id="UP001519344">
    <property type="component" value="Unassembled WGS sequence"/>
</dbReference>
<dbReference type="InterPro" id="IPR002105">
    <property type="entry name" value="Dockerin_1_rpt"/>
</dbReference>
<dbReference type="Pfam" id="PF17801">
    <property type="entry name" value="Melibiase_C"/>
    <property type="match status" value="1"/>
</dbReference>
<dbReference type="Pfam" id="PF03422">
    <property type="entry name" value="CBM_6"/>
    <property type="match status" value="1"/>
</dbReference>
<dbReference type="InterPro" id="IPR017853">
    <property type="entry name" value="GH"/>
</dbReference>
<evidence type="ECO:0000313" key="9">
    <source>
        <dbReference type="Proteomes" id="UP001519344"/>
    </source>
</evidence>
<dbReference type="CDD" id="cd14792">
    <property type="entry name" value="GH27"/>
    <property type="match status" value="1"/>
</dbReference>
<dbReference type="InterPro" id="IPR002102">
    <property type="entry name" value="Cohesin_dom"/>
</dbReference>
<keyword evidence="3 5" id="KW-0378">Hydrolase</keyword>
<dbReference type="InterPro" id="IPR013785">
    <property type="entry name" value="Aldolase_TIM"/>
</dbReference>
<evidence type="ECO:0000313" key="8">
    <source>
        <dbReference type="EMBL" id="MBP1963236.1"/>
    </source>
</evidence>
<accession>A0ABS4HY24</accession>
<dbReference type="SUPFAM" id="SSF49785">
    <property type="entry name" value="Galactose-binding domain-like"/>
    <property type="match status" value="1"/>
</dbReference>
<dbReference type="Pfam" id="PF00404">
    <property type="entry name" value="Dockerin_1"/>
    <property type="match status" value="1"/>
</dbReference>
<dbReference type="Pfam" id="PF00963">
    <property type="entry name" value="Cohesin"/>
    <property type="match status" value="1"/>
</dbReference>
<evidence type="ECO:0000256" key="2">
    <source>
        <dbReference type="ARBA" id="ARBA00022729"/>
    </source>
</evidence>
<protein>
    <recommendedName>
        <fullName evidence="5">Alpha-galactosidase</fullName>
        <ecNumber evidence="5">3.2.1.22</ecNumber>
    </recommendedName>
    <alternativeName>
        <fullName evidence="5">Melibiase</fullName>
    </alternativeName>
</protein>
<dbReference type="InterPro" id="IPR005084">
    <property type="entry name" value="CBM6"/>
</dbReference>
<dbReference type="PRINTS" id="PR00740">
    <property type="entry name" value="GLHYDRLASE27"/>
</dbReference>